<evidence type="ECO:0000313" key="7">
    <source>
        <dbReference type="Proteomes" id="UP000190911"/>
    </source>
</evidence>
<dbReference type="InterPro" id="IPR007449">
    <property type="entry name" value="ZipA_FtsZ-bd_C"/>
</dbReference>
<evidence type="ECO:0000259" key="5">
    <source>
        <dbReference type="Pfam" id="PF04354"/>
    </source>
</evidence>
<sequence length="200" mass="21808">MDTSPLATTLALGSLLLGLAAAALFFYIAFSRRRKNAASRAAADTAPVKPGTAAQPPSAPTASGSPTRKTKPRQYSLFVIFDQPSAETDERLTRWLQEKSAAYDPLSHVFHIAGEQPSSPITVANAFPPGEMPDLMRGEGHTPIKGISLLVKPPLRRRRNQQMIVYVELAKEMRELFDGDMLDSERAPATEETYAEIING</sequence>
<gene>
    <name evidence="6" type="ORF">SAMN05878437_2179</name>
</gene>
<evidence type="ECO:0000256" key="2">
    <source>
        <dbReference type="RuleBase" id="RU003613"/>
    </source>
</evidence>
<evidence type="ECO:0000256" key="1">
    <source>
        <dbReference type="RuleBase" id="RU003612"/>
    </source>
</evidence>
<feature type="transmembrane region" description="Helical" evidence="4">
    <location>
        <begin position="6"/>
        <end position="30"/>
    </location>
</feature>
<evidence type="ECO:0000256" key="3">
    <source>
        <dbReference type="SAM" id="MobiDB-lite"/>
    </source>
</evidence>
<comment type="subcellular location">
    <subcellularLocation>
        <location evidence="2">Cell inner membrane</location>
        <topology evidence="2">Single-pass type I membrane protein</topology>
    </subcellularLocation>
</comment>
<keyword evidence="2 4" id="KW-0812">Transmembrane</keyword>
<dbReference type="Gene3D" id="3.30.1400.10">
    <property type="entry name" value="ZipA, C-terminal FtsZ-binding domain"/>
    <property type="match status" value="1"/>
</dbReference>
<dbReference type="InterPro" id="IPR036765">
    <property type="entry name" value="ZipA_FtsZ-bd_C_sf"/>
</dbReference>
<dbReference type="RefSeq" id="WP_079553582.1">
    <property type="nucleotide sequence ID" value="NZ_LT670847.1"/>
</dbReference>
<dbReference type="Pfam" id="PF04354">
    <property type="entry name" value="ZipA_C"/>
    <property type="match status" value="1"/>
</dbReference>
<reference evidence="6 7" key="1">
    <citation type="submission" date="2016-11" db="EMBL/GenBank/DDBJ databases">
        <authorList>
            <person name="Jaros S."/>
            <person name="Januszkiewicz K."/>
            <person name="Wedrychowicz H."/>
        </authorList>
    </citation>
    <scope>NUCLEOTIDE SEQUENCE [LARGE SCALE GENOMIC DNA]</scope>
    <source>
        <strain evidence="6 7">ACAM 12</strain>
    </source>
</reference>
<keyword evidence="4" id="KW-1133">Transmembrane helix</keyword>
<dbReference type="SUPFAM" id="SSF64383">
    <property type="entry name" value="Cell-division protein ZipA, C-terminal domain"/>
    <property type="match status" value="1"/>
</dbReference>
<keyword evidence="7" id="KW-1185">Reference proteome</keyword>
<proteinExistence type="inferred from homology"/>
<dbReference type="GO" id="GO:0090529">
    <property type="term" value="P:cell septum assembly"/>
    <property type="evidence" value="ECO:0007669"/>
    <property type="project" value="InterPro"/>
</dbReference>
<keyword evidence="2" id="KW-0997">Cell inner membrane</keyword>
<keyword evidence="1" id="KW-0131">Cell cycle</keyword>
<dbReference type="EMBL" id="LT670847">
    <property type="protein sequence ID" value="SHM28694.1"/>
    <property type="molecule type" value="Genomic_DNA"/>
</dbReference>
<protein>
    <recommendedName>
        <fullName evidence="1">Cell division protein ZipA</fullName>
    </recommendedName>
</protein>
<comment type="similarity">
    <text evidence="1">Belongs to the ZipA family.</text>
</comment>
<comment type="function">
    <text evidence="1">Essential cell division protein that stabilizes the FtsZ protofilaments by cross-linking them and that serves as a cytoplasmic membrane anchor for the Z ring. Also required for the recruitment to the septal ring of downstream cell division proteins.</text>
</comment>
<accession>A0A1M7HJR2</accession>
<keyword evidence="2 4" id="KW-0472">Membrane</keyword>
<dbReference type="AlphaFoldDB" id="A0A1M7HJR2"/>
<keyword evidence="1" id="KW-0132">Cell division</keyword>
<feature type="compositionally biased region" description="Low complexity" evidence="3">
    <location>
        <begin position="40"/>
        <end position="67"/>
    </location>
</feature>
<evidence type="ECO:0000313" key="6">
    <source>
        <dbReference type="EMBL" id="SHM28694.1"/>
    </source>
</evidence>
<keyword evidence="2" id="KW-1003">Cell membrane</keyword>
<name>A0A1M7HJR2_9GAMM</name>
<feature type="region of interest" description="Disordered" evidence="3">
    <location>
        <begin position="40"/>
        <end position="70"/>
    </location>
</feature>
<dbReference type="Proteomes" id="UP000190911">
    <property type="component" value="Chromosome I"/>
</dbReference>
<feature type="domain" description="ZipA C-terminal FtsZ-binding" evidence="5">
    <location>
        <begin position="108"/>
        <end position="197"/>
    </location>
</feature>
<evidence type="ECO:0000256" key="4">
    <source>
        <dbReference type="SAM" id="Phobius"/>
    </source>
</evidence>
<dbReference type="InParanoid" id="A0A1M7HJR2"/>
<dbReference type="OrthoDB" id="6160095at2"/>
<dbReference type="GO" id="GO:0005886">
    <property type="term" value="C:plasma membrane"/>
    <property type="evidence" value="ECO:0007669"/>
    <property type="project" value="UniProtKB-SubCell"/>
</dbReference>
<organism evidence="6 7">
    <name type="scientific">Vreelandella subglaciescola</name>
    <dbReference type="NCBI Taxonomy" id="29571"/>
    <lineage>
        <taxon>Bacteria</taxon>
        <taxon>Pseudomonadati</taxon>
        <taxon>Pseudomonadota</taxon>
        <taxon>Gammaproteobacteria</taxon>
        <taxon>Oceanospirillales</taxon>
        <taxon>Halomonadaceae</taxon>
        <taxon>Vreelandella</taxon>
    </lineage>
</organism>